<evidence type="ECO:0000259" key="11">
    <source>
        <dbReference type="PROSITE" id="PS50885"/>
    </source>
</evidence>
<organism evidence="12 13">
    <name type="scientific">Propionigenium maris DSM 9537</name>
    <dbReference type="NCBI Taxonomy" id="1123000"/>
    <lineage>
        <taxon>Bacteria</taxon>
        <taxon>Fusobacteriati</taxon>
        <taxon>Fusobacteriota</taxon>
        <taxon>Fusobacteriia</taxon>
        <taxon>Fusobacteriales</taxon>
        <taxon>Fusobacteriaceae</taxon>
        <taxon>Propionigenium</taxon>
    </lineage>
</organism>
<dbReference type="Pfam" id="PF02518">
    <property type="entry name" value="HATPase_c"/>
    <property type="match status" value="1"/>
</dbReference>
<dbReference type="Pfam" id="PF00672">
    <property type="entry name" value="HAMP"/>
    <property type="match status" value="1"/>
</dbReference>
<dbReference type="CDD" id="cd06225">
    <property type="entry name" value="HAMP"/>
    <property type="match status" value="1"/>
</dbReference>
<dbReference type="Gene3D" id="1.10.287.130">
    <property type="match status" value="1"/>
</dbReference>
<dbReference type="PROSITE" id="PS50109">
    <property type="entry name" value="HIS_KIN"/>
    <property type="match status" value="1"/>
</dbReference>
<dbReference type="SMART" id="SM00387">
    <property type="entry name" value="HATPase_c"/>
    <property type="match status" value="1"/>
</dbReference>
<dbReference type="GO" id="GO:0005886">
    <property type="term" value="C:plasma membrane"/>
    <property type="evidence" value="ECO:0007669"/>
    <property type="project" value="TreeGrafter"/>
</dbReference>
<evidence type="ECO:0000256" key="1">
    <source>
        <dbReference type="ARBA" id="ARBA00000085"/>
    </source>
</evidence>
<evidence type="ECO:0000256" key="7">
    <source>
        <dbReference type="ARBA" id="ARBA00023012"/>
    </source>
</evidence>
<keyword evidence="6" id="KW-0418">Kinase</keyword>
<keyword evidence="7" id="KW-0902">Two-component regulatory system</keyword>
<dbReference type="Proteomes" id="UP001144471">
    <property type="component" value="Unassembled WGS sequence"/>
</dbReference>
<dbReference type="PROSITE" id="PS50885">
    <property type="entry name" value="HAMP"/>
    <property type="match status" value="1"/>
</dbReference>
<evidence type="ECO:0000256" key="8">
    <source>
        <dbReference type="SAM" id="Coils"/>
    </source>
</evidence>
<evidence type="ECO:0000256" key="9">
    <source>
        <dbReference type="SAM" id="Phobius"/>
    </source>
</evidence>
<comment type="catalytic activity">
    <reaction evidence="1">
        <text>ATP + protein L-histidine = ADP + protein N-phospho-L-histidine.</text>
        <dbReference type="EC" id="2.7.13.3"/>
    </reaction>
</comment>
<keyword evidence="9" id="KW-0472">Membrane</keyword>
<dbReference type="SUPFAM" id="SSF158472">
    <property type="entry name" value="HAMP domain-like"/>
    <property type="match status" value="1"/>
</dbReference>
<accession>A0A9W6GPM0</accession>
<feature type="coiled-coil region" evidence="8">
    <location>
        <begin position="206"/>
        <end position="250"/>
    </location>
</feature>
<reference evidence="12" key="1">
    <citation type="submission" date="2022-12" db="EMBL/GenBank/DDBJ databases">
        <title>Reference genome sequencing for broad-spectrum identification of bacterial and archaeal isolates by mass spectrometry.</title>
        <authorList>
            <person name="Sekiguchi Y."/>
            <person name="Tourlousse D.M."/>
        </authorList>
    </citation>
    <scope>NUCLEOTIDE SEQUENCE</scope>
    <source>
        <strain evidence="12">10succ1</strain>
    </source>
</reference>
<sequence>MKVKNKLFLLIGMIMGVIILFTHIFNELYLESYYFNVKKKELFELAELIKDSQREVELGKLEEENNISINLIPFEIIEEGAIDLPLYRGKEILALREKMKGVIYKKDKGEFFNDENLILLTAFDSSRLLTISTPMRSIREPMAIITAFHVKIILLAALIGLIISKFVSVLITRPLVQIEEVAERVAHLDFTKKINRGSKDEIGNLGRSINEMSRQLEENIQELNKAKTQLEAANKKLQEDIEKERRIEEMRREFISSVSHELKTPIAVINNYAEALIDGIAADEDTRDFYLKVIHEETEGMDKLVKSLLLLSKLERGYEQIKQEEVSLKKVIEKELQKTAPIFEKNGLRLRQEMKDLVFIGDPDKLTMVIRNFISNSLKYTPRGGEVAINLEEREGRGRFEIYNTASVAEDVLERLWDPFYREDKVRKREEGTGLGLTIVREILEKHGFNLGIERHGEGIMFWFEEGK</sequence>
<dbReference type="InterPro" id="IPR003594">
    <property type="entry name" value="HATPase_dom"/>
</dbReference>
<feature type="domain" description="HAMP" evidence="11">
    <location>
        <begin position="169"/>
        <end position="221"/>
    </location>
</feature>
<keyword evidence="5" id="KW-0808">Transferase</keyword>
<dbReference type="SUPFAM" id="SSF55874">
    <property type="entry name" value="ATPase domain of HSP90 chaperone/DNA topoisomerase II/histidine kinase"/>
    <property type="match status" value="1"/>
</dbReference>
<dbReference type="CDD" id="cd00082">
    <property type="entry name" value="HisKA"/>
    <property type="match status" value="1"/>
</dbReference>
<comment type="caution">
    <text evidence="12">The sequence shown here is derived from an EMBL/GenBank/DDBJ whole genome shotgun (WGS) entry which is preliminary data.</text>
</comment>
<dbReference type="InterPro" id="IPR036097">
    <property type="entry name" value="HisK_dim/P_sf"/>
</dbReference>
<dbReference type="InterPro" id="IPR036890">
    <property type="entry name" value="HATPase_C_sf"/>
</dbReference>
<gene>
    <name evidence="12" type="ORF">PM10SUCC1_36040</name>
</gene>
<dbReference type="SMART" id="SM00388">
    <property type="entry name" value="HisKA"/>
    <property type="match status" value="1"/>
</dbReference>
<dbReference type="EMBL" id="BSDY01000033">
    <property type="protein sequence ID" value="GLI58090.1"/>
    <property type="molecule type" value="Genomic_DNA"/>
</dbReference>
<dbReference type="PANTHER" id="PTHR45453">
    <property type="entry name" value="PHOSPHATE REGULON SENSOR PROTEIN PHOR"/>
    <property type="match status" value="1"/>
</dbReference>
<keyword evidence="8" id="KW-0175">Coiled coil</keyword>
<dbReference type="SUPFAM" id="SSF47384">
    <property type="entry name" value="Homodimeric domain of signal transducing histidine kinase"/>
    <property type="match status" value="1"/>
</dbReference>
<feature type="transmembrane region" description="Helical" evidence="9">
    <location>
        <begin position="7"/>
        <end position="25"/>
    </location>
</feature>
<dbReference type="EC" id="2.7.13.3" evidence="3"/>
<evidence type="ECO:0000256" key="4">
    <source>
        <dbReference type="ARBA" id="ARBA00022553"/>
    </source>
</evidence>
<dbReference type="Pfam" id="PF00512">
    <property type="entry name" value="HisKA"/>
    <property type="match status" value="1"/>
</dbReference>
<keyword evidence="9" id="KW-0812">Transmembrane</keyword>
<dbReference type="Gene3D" id="3.30.565.10">
    <property type="entry name" value="Histidine kinase-like ATPase, C-terminal domain"/>
    <property type="match status" value="1"/>
</dbReference>
<evidence type="ECO:0000256" key="2">
    <source>
        <dbReference type="ARBA" id="ARBA00004370"/>
    </source>
</evidence>
<dbReference type="InterPro" id="IPR003660">
    <property type="entry name" value="HAMP_dom"/>
</dbReference>
<dbReference type="Gene3D" id="6.10.340.10">
    <property type="match status" value="1"/>
</dbReference>
<dbReference type="SMART" id="SM00304">
    <property type="entry name" value="HAMP"/>
    <property type="match status" value="1"/>
</dbReference>
<protein>
    <recommendedName>
        <fullName evidence="3">histidine kinase</fullName>
        <ecNumber evidence="3">2.7.13.3</ecNumber>
    </recommendedName>
</protein>
<dbReference type="FunFam" id="1.10.287.130:FF:000001">
    <property type="entry name" value="Two-component sensor histidine kinase"/>
    <property type="match status" value="1"/>
</dbReference>
<evidence type="ECO:0000256" key="6">
    <source>
        <dbReference type="ARBA" id="ARBA00022777"/>
    </source>
</evidence>
<evidence type="ECO:0000259" key="10">
    <source>
        <dbReference type="PROSITE" id="PS50109"/>
    </source>
</evidence>
<proteinExistence type="predicted"/>
<keyword evidence="4" id="KW-0597">Phosphoprotein</keyword>
<dbReference type="GO" id="GO:0016036">
    <property type="term" value="P:cellular response to phosphate starvation"/>
    <property type="evidence" value="ECO:0007669"/>
    <property type="project" value="TreeGrafter"/>
</dbReference>
<dbReference type="InterPro" id="IPR050351">
    <property type="entry name" value="BphY/WalK/GraS-like"/>
</dbReference>
<name>A0A9W6GPM0_9FUSO</name>
<dbReference type="InterPro" id="IPR005467">
    <property type="entry name" value="His_kinase_dom"/>
</dbReference>
<keyword evidence="13" id="KW-1185">Reference proteome</keyword>
<feature type="transmembrane region" description="Helical" evidence="9">
    <location>
        <begin position="142"/>
        <end position="163"/>
    </location>
</feature>
<comment type="subcellular location">
    <subcellularLocation>
        <location evidence="2">Membrane</location>
    </subcellularLocation>
</comment>
<dbReference type="GO" id="GO:0000155">
    <property type="term" value="F:phosphorelay sensor kinase activity"/>
    <property type="evidence" value="ECO:0007669"/>
    <property type="project" value="InterPro"/>
</dbReference>
<dbReference type="GO" id="GO:0004721">
    <property type="term" value="F:phosphoprotein phosphatase activity"/>
    <property type="evidence" value="ECO:0007669"/>
    <property type="project" value="TreeGrafter"/>
</dbReference>
<evidence type="ECO:0000313" key="12">
    <source>
        <dbReference type="EMBL" id="GLI58090.1"/>
    </source>
</evidence>
<evidence type="ECO:0000256" key="3">
    <source>
        <dbReference type="ARBA" id="ARBA00012438"/>
    </source>
</evidence>
<dbReference type="AlphaFoldDB" id="A0A9W6GPM0"/>
<dbReference type="PANTHER" id="PTHR45453:SF3">
    <property type="entry name" value="HISTIDINE KINASE"/>
    <property type="match status" value="1"/>
</dbReference>
<dbReference type="RefSeq" id="WP_281837764.1">
    <property type="nucleotide sequence ID" value="NZ_BSDY01000033.1"/>
</dbReference>
<dbReference type="InterPro" id="IPR003661">
    <property type="entry name" value="HisK_dim/P_dom"/>
</dbReference>
<dbReference type="InterPro" id="IPR004358">
    <property type="entry name" value="Sig_transdc_His_kin-like_C"/>
</dbReference>
<keyword evidence="9" id="KW-1133">Transmembrane helix</keyword>
<feature type="domain" description="Histidine kinase" evidence="10">
    <location>
        <begin position="257"/>
        <end position="468"/>
    </location>
</feature>
<evidence type="ECO:0000256" key="5">
    <source>
        <dbReference type="ARBA" id="ARBA00022679"/>
    </source>
</evidence>
<dbReference type="PRINTS" id="PR00344">
    <property type="entry name" value="BCTRLSENSOR"/>
</dbReference>
<evidence type="ECO:0000313" key="13">
    <source>
        <dbReference type="Proteomes" id="UP001144471"/>
    </source>
</evidence>